<evidence type="ECO:0000313" key="4">
    <source>
        <dbReference type="EMBL" id="MDK9496640.1"/>
    </source>
</evidence>
<accession>A0ABT7GSR0</accession>
<dbReference type="InterPro" id="IPR051172">
    <property type="entry name" value="Chlamydia_OmcB"/>
</dbReference>
<gene>
    <name evidence="4" type="ORF">QEZ40_001223</name>
</gene>
<feature type="domain" description="DUF11" evidence="3">
    <location>
        <begin position="439"/>
        <end position="560"/>
    </location>
</feature>
<feature type="domain" description="DUF11" evidence="3">
    <location>
        <begin position="176"/>
        <end position="292"/>
    </location>
</feature>
<comment type="caution">
    <text evidence="4">The sequence shown here is derived from an EMBL/GenBank/DDBJ whole genome shotgun (WGS) entry which is preliminary data.</text>
</comment>
<dbReference type="PANTHER" id="PTHR34819">
    <property type="entry name" value="LARGE CYSTEINE-RICH PERIPLASMIC PROTEIN OMCB"/>
    <property type="match status" value="1"/>
</dbReference>
<evidence type="ECO:0000256" key="1">
    <source>
        <dbReference type="SAM" id="MobiDB-lite"/>
    </source>
</evidence>
<feature type="region of interest" description="Disordered" evidence="1">
    <location>
        <begin position="659"/>
        <end position="709"/>
    </location>
</feature>
<dbReference type="NCBIfam" id="TIGR01451">
    <property type="entry name" value="B_ant_repeat"/>
    <property type="match status" value="5"/>
</dbReference>
<dbReference type="InterPro" id="IPR013783">
    <property type="entry name" value="Ig-like_fold"/>
</dbReference>
<feature type="domain" description="DUF11" evidence="3">
    <location>
        <begin position="571"/>
        <end position="687"/>
    </location>
</feature>
<feature type="region of interest" description="Disordered" evidence="1">
    <location>
        <begin position="267"/>
        <end position="304"/>
    </location>
</feature>
<evidence type="ECO:0000256" key="2">
    <source>
        <dbReference type="SAM" id="SignalP"/>
    </source>
</evidence>
<feature type="signal peptide" evidence="2">
    <location>
        <begin position="1"/>
        <end position="32"/>
    </location>
</feature>
<evidence type="ECO:0000313" key="5">
    <source>
        <dbReference type="Proteomes" id="UP001223390"/>
    </source>
</evidence>
<keyword evidence="5" id="KW-1185">Reference proteome</keyword>
<feature type="region of interest" description="Disordered" evidence="1">
    <location>
        <begin position="397"/>
        <end position="436"/>
    </location>
</feature>
<feature type="compositionally biased region" description="Polar residues" evidence="1">
    <location>
        <begin position="271"/>
        <end position="281"/>
    </location>
</feature>
<feature type="domain" description="DUF11" evidence="3">
    <location>
        <begin position="312"/>
        <end position="424"/>
    </location>
</feature>
<dbReference type="Gene3D" id="2.60.40.10">
    <property type="entry name" value="Immunoglobulins"/>
    <property type="match status" value="1"/>
</dbReference>
<feature type="domain" description="DUF11" evidence="3">
    <location>
        <begin position="57"/>
        <end position="161"/>
    </location>
</feature>
<protein>
    <submittedName>
        <fullName evidence="4">DUF11 domain-containing protein</fullName>
    </submittedName>
</protein>
<dbReference type="PROSITE" id="PS51318">
    <property type="entry name" value="TAT"/>
    <property type="match status" value="1"/>
</dbReference>
<reference evidence="4 5" key="1">
    <citation type="submission" date="2023-05" db="EMBL/GenBank/DDBJ databases">
        <title>Sequencing and Assembly of Streptomyces sp. NP73.</title>
        <authorList>
            <person name="Konwar A.N."/>
            <person name="Saikia K."/>
            <person name="Thakur D."/>
        </authorList>
    </citation>
    <scope>NUCLEOTIDE SEQUENCE [LARGE SCALE GENOMIC DNA]</scope>
    <source>
        <strain evidence="4 5">NP73</strain>
    </source>
</reference>
<feature type="chain" id="PRO_5045686696" evidence="2">
    <location>
        <begin position="33"/>
        <end position="709"/>
    </location>
</feature>
<dbReference type="PANTHER" id="PTHR34819:SF3">
    <property type="entry name" value="CELL SURFACE PROTEIN"/>
    <property type="match status" value="1"/>
</dbReference>
<keyword evidence="2" id="KW-0732">Signal</keyword>
<feature type="compositionally biased region" description="Polar residues" evidence="1">
    <location>
        <begin position="660"/>
        <end position="673"/>
    </location>
</feature>
<dbReference type="InterPro" id="IPR047589">
    <property type="entry name" value="DUF11_rpt"/>
</dbReference>
<dbReference type="Gene3D" id="2.60.40.1510">
    <property type="entry name" value="ntegrin, alpha v. Chain A, domain 3"/>
    <property type="match status" value="1"/>
</dbReference>
<dbReference type="RefSeq" id="WP_285342206.1">
    <property type="nucleotide sequence ID" value="NZ_JASITI010000013.1"/>
</dbReference>
<sequence>MKTTPGRRSVARALAPLLCAAALWAAPAPATAQPRAAQPATARLAPAEVTTHLAVIKAAKAPGDLITYTLTAKNKGPSVARNVKATDRLPDGITFVDSSDGCTAAGQTVTCGPEPQLAAGQSRSWRFHARLSPSYEGDGSNLGNSASGTSDATDPDPGNNKPDPVLPPGPFTPVSDLATVKTPLGAGPTVPGQEFEYEIRTSNKGPSDARNVTVTDSLPDGLTFVSSADPCAASGRTVTCGPLARMIPGGDVVWTFKVKLDAAYSGDGENLRNTATSTSASKDPEPADNTSQPVLPPGGVSEPQADVWTTKRTANDTVIAPGQTFEYVVTATNDGPSRAVDTTVTDRLPSQLAFVSSPAADGCRATDGTVTCGPQGVLEPGASRTWRFTVRLDSDYTGDGSDIRNTATATARTEDPKPENNTSSPAGLPGSRVNKPTADLGVRKEAVGTTPPVPGQTFDYRIRVSNYGPSADAFNVKLTDNLPEGLSYVTSSPSGCTAAGRLVSCKRTAPLKVGETVEYLLTVKIDPAYKGTGSDLKNTAEVTADNIDPASENDKGTATVPGGHVAEPSADLAVVKRAVQTAAIAPGETFDYALTVTNNGPSQADQVTVTDSLPTALSFVSGDATCVSGRTVTCGPLAHLAPGASVTWVIKVKLDPEYTGNGSDIRNTATVDSLTADPRPANNTSAAAGPPAGTVKEPTADLEVGKTTP</sequence>
<dbReference type="InterPro" id="IPR001434">
    <property type="entry name" value="OmcB-like_DUF11"/>
</dbReference>
<feature type="compositionally biased region" description="Polar residues" evidence="1">
    <location>
        <begin position="141"/>
        <end position="152"/>
    </location>
</feature>
<evidence type="ECO:0000259" key="3">
    <source>
        <dbReference type="Pfam" id="PF01345"/>
    </source>
</evidence>
<proteinExistence type="predicted"/>
<feature type="region of interest" description="Disordered" evidence="1">
    <location>
        <begin position="131"/>
        <end position="193"/>
    </location>
</feature>
<name>A0ABT7GSR0_9ACTN</name>
<organism evidence="4 5">
    <name type="scientific">Streptomyces katrae</name>
    <dbReference type="NCBI Taxonomy" id="68223"/>
    <lineage>
        <taxon>Bacteria</taxon>
        <taxon>Bacillati</taxon>
        <taxon>Actinomycetota</taxon>
        <taxon>Actinomycetes</taxon>
        <taxon>Kitasatosporales</taxon>
        <taxon>Streptomycetaceae</taxon>
        <taxon>Streptomyces</taxon>
    </lineage>
</organism>
<dbReference type="EMBL" id="JASITI010000013">
    <property type="protein sequence ID" value="MDK9496640.1"/>
    <property type="molecule type" value="Genomic_DNA"/>
</dbReference>
<dbReference type="InterPro" id="IPR006311">
    <property type="entry name" value="TAT_signal"/>
</dbReference>
<dbReference type="Proteomes" id="UP001223390">
    <property type="component" value="Unassembled WGS sequence"/>
</dbReference>
<dbReference type="Pfam" id="PF01345">
    <property type="entry name" value="DUF11"/>
    <property type="match status" value="5"/>
</dbReference>